<feature type="domain" description="Calx-beta" evidence="4">
    <location>
        <begin position="482"/>
        <end position="572"/>
    </location>
</feature>
<evidence type="ECO:0000259" key="4">
    <source>
        <dbReference type="Pfam" id="PF03160"/>
    </source>
</evidence>
<evidence type="ECO:0000313" key="6">
    <source>
        <dbReference type="Proteomes" id="UP000738431"/>
    </source>
</evidence>
<keyword evidence="1" id="KW-0732">Signal</keyword>
<protein>
    <submittedName>
        <fullName evidence="5">Calx-beta domain-containing protein</fullName>
    </submittedName>
</protein>
<evidence type="ECO:0000256" key="3">
    <source>
        <dbReference type="ARBA" id="ARBA00022837"/>
    </source>
</evidence>
<feature type="domain" description="Calx-beta" evidence="4">
    <location>
        <begin position="720"/>
        <end position="793"/>
    </location>
</feature>
<organism evidence="5 6">
    <name type="scientific">Actomonas aquatica</name>
    <dbReference type="NCBI Taxonomy" id="2866162"/>
    <lineage>
        <taxon>Bacteria</taxon>
        <taxon>Pseudomonadati</taxon>
        <taxon>Verrucomicrobiota</taxon>
        <taxon>Opitutia</taxon>
        <taxon>Opitutales</taxon>
        <taxon>Opitutaceae</taxon>
        <taxon>Actomonas</taxon>
    </lineage>
</organism>
<keyword evidence="3" id="KW-0106">Calcium</keyword>
<dbReference type="InterPro" id="IPR038081">
    <property type="entry name" value="CalX-like_sf"/>
</dbReference>
<reference evidence="5 6" key="1">
    <citation type="submission" date="2021-08" db="EMBL/GenBank/DDBJ databases">
        <authorList>
            <person name="Zhang D."/>
            <person name="Zhang A."/>
            <person name="Wang L."/>
        </authorList>
    </citation>
    <scope>NUCLEOTIDE SEQUENCE [LARGE SCALE GENOMIC DNA]</scope>
    <source>
        <strain evidence="5 6">WL0086</strain>
    </source>
</reference>
<evidence type="ECO:0000256" key="2">
    <source>
        <dbReference type="ARBA" id="ARBA00022737"/>
    </source>
</evidence>
<evidence type="ECO:0000313" key="5">
    <source>
        <dbReference type="EMBL" id="WRQ86393.1"/>
    </source>
</evidence>
<dbReference type="RefSeq" id="WP_221031316.1">
    <property type="nucleotide sequence ID" value="NZ_CP139781.1"/>
</dbReference>
<evidence type="ECO:0000256" key="1">
    <source>
        <dbReference type="ARBA" id="ARBA00022729"/>
    </source>
</evidence>
<gene>
    <name evidence="5" type="ORF">K1X11_016375</name>
</gene>
<dbReference type="InterPro" id="IPR003644">
    <property type="entry name" value="Calx_beta"/>
</dbReference>
<name>A0ABZ1C5A0_9BACT</name>
<dbReference type="EMBL" id="CP139781">
    <property type="protein sequence ID" value="WRQ86393.1"/>
    <property type="molecule type" value="Genomic_DNA"/>
</dbReference>
<dbReference type="Proteomes" id="UP000738431">
    <property type="component" value="Chromosome"/>
</dbReference>
<sequence>MNRLIPTVRRRLVGLVGVMAVPLLPLHATDYYLTVNGAGAEDGSSWADAFPSSDLVTAVGALGAGDTLNIGSGTYLMGAGTVLNISSSGTAGSPKTLLGVDTGGGLPVFRGTYNVNNSALSSDIFLKFTGSTAHWVFKDFSIENYAFPVRMNLSGTTYTLRNNLVFENIDGQNCMDFFQIRNASQVTLIDCDVVRYRKKGFRYADYIEYLTFDTCSADANGGDDTFPTLSIPAGFVGGDTNDEPRIHDVTLIDCVARNNRFVQSTGTYWNGDGFSTEEATYNVTYTRCYSFDNHDGGFDDKADNVTYVSSVAIGNAKGFRYWGNNGVYINCLSAYNKNWGGTNASDGLWVGSQTNGNVGVAHVYLSTFHNNDKWALESYDNGEINVTDSILSVDGVWTNANLEEVTNDITLTNTARFKASAGYTVDPQYTAPSRTWTGTPANAFDSAVYSPTQGYYSLYAPSAGPVATISASDPAAGEPANDGAFTVSVSPAPSSPVTVNLSVSGTASAGSDYTAIASTVSVGTGGTAVVDVEVLDDSTVESAETVVVTLATGVGYDVGTQDSATVTLTDDDVAVPTITVTAIDDDAAEPYYDGKYRLTASPAPSGQLTVNVTMSGTATNGTDYKTIANYGTLTIGSSGTLDVLLDVTNDYVVEGDETAVLTVTSGSGYAVGSPASASITIVDNDVTPVVNATLVDSTAGEPSNNGKFRLKATPSPGTSLVVNIAMSGTATNGVDYVSIPATKTLSSSGVVEFVLDVNNDSIVEGDETAILTVLPGTGYTVGTSATLTITDND</sequence>
<dbReference type="SUPFAM" id="SSF141072">
    <property type="entry name" value="CalX-like"/>
    <property type="match status" value="3"/>
</dbReference>
<accession>A0ABZ1C5A0</accession>
<proteinExistence type="predicted"/>
<keyword evidence="6" id="KW-1185">Reference proteome</keyword>
<dbReference type="SUPFAM" id="SSF51126">
    <property type="entry name" value="Pectin lyase-like"/>
    <property type="match status" value="1"/>
</dbReference>
<dbReference type="Gene3D" id="2.60.40.2030">
    <property type="match status" value="3"/>
</dbReference>
<dbReference type="Pfam" id="PF03160">
    <property type="entry name" value="Calx-beta"/>
    <property type="match status" value="3"/>
</dbReference>
<dbReference type="InterPro" id="IPR011050">
    <property type="entry name" value="Pectin_lyase_fold/virulence"/>
</dbReference>
<feature type="domain" description="Calx-beta" evidence="4">
    <location>
        <begin position="610"/>
        <end position="685"/>
    </location>
</feature>
<keyword evidence="2" id="KW-0677">Repeat</keyword>
<reference evidence="5 6" key="2">
    <citation type="submission" date="2023-12" db="EMBL/GenBank/DDBJ databases">
        <title>Description of an unclassified Opitutus bacterium of Verrucomicrobiota.</title>
        <authorList>
            <person name="Zhang D.-F."/>
        </authorList>
    </citation>
    <scope>NUCLEOTIDE SEQUENCE [LARGE SCALE GENOMIC DNA]</scope>
    <source>
        <strain evidence="5 6">WL0086</strain>
    </source>
</reference>